<dbReference type="Proteomes" id="UP001150603">
    <property type="component" value="Unassembled WGS sequence"/>
</dbReference>
<keyword evidence="2" id="KW-1185">Reference proteome</keyword>
<evidence type="ECO:0000313" key="2">
    <source>
        <dbReference type="Proteomes" id="UP001150603"/>
    </source>
</evidence>
<name>A0ACC1IXN5_9FUNG</name>
<protein>
    <submittedName>
        <fullName evidence="1">Uncharacterized protein</fullName>
    </submittedName>
</protein>
<gene>
    <name evidence="1" type="ORF">FBU59_007247</name>
</gene>
<comment type="caution">
    <text evidence="1">The sequence shown here is derived from an EMBL/GenBank/DDBJ whole genome shotgun (WGS) entry which is preliminary data.</text>
</comment>
<accession>A0ACC1IXN5</accession>
<evidence type="ECO:0000313" key="1">
    <source>
        <dbReference type="EMBL" id="KAJ1927171.1"/>
    </source>
</evidence>
<organism evidence="1 2">
    <name type="scientific">Linderina macrospora</name>
    <dbReference type="NCBI Taxonomy" id="4868"/>
    <lineage>
        <taxon>Eukaryota</taxon>
        <taxon>Fungi</taxon>
        <taxon>Fungi incertae sedis</taxon>
        <taxon>Zoopagomycota</taxon>
        <taxon>Kickxellomycotina</taxon>
        <taxon>Kickxellomycetes</taxon>
        <taxon>Kickxellales</taxon>
        <taxon>Kickxellaceae</taxon>
        <taxon>Linderina</taxon>
    </lineage>
</organism>
<dbReference type="EMBL" id="JANBPW010006838">
    <property type="protein sequence ID" value="KAJ1927171.1"/>
    <property type="molecule type" value="Genomic_DNA"/>
</dbReference>
<proteinExistence type="predicted"/>
<reference evidence="1" key="1">
    <citation type="submission" date="2022-07" db="EMBL/GenBank/DDBJ databases">
        <title>Phylogenomic reconstructions and comparative analyses of Kickxellomycotina fungi.</title>
        <authorList>
            <person name="Reynolds N.K."/>
            <person name="Stajich J.E."/>
            <person name="Barry K."/>
            <person name="Grigoriev I.V."/>
            <person name="Crous P."/>
            <person name="Smith M.E."/>
        </authorList>
    </citation>
    <scope>NUCLEOTIDE SEQUENCE</scope>
    <source>
        <strain evidence="1">NRRL 5244</strain>
    </source>
</reference>
<sequence>MRVWRPLWVTRRRQVRQQRRQTLAPKKVQEMAAPPLTICATQLLQPAKIRADDDDFQ</sequence>